<dbReference type="Proteomes" id="UP000555828">
    <property type="component" value="Unassembled WGS sequence"/>
</dbReference>
<dbReference type="InterPro" id="IPR005908">
    <property type="entry name" value="G1P_thy_trans_l"/>
</dbReference>
<reference evidence="2 3" key="1">
    <citation type="submission" date="2020-08" db="EMBL/GenBank/DDBJ databases">
        <title>Genomic Encyclopedia of Type Strains, Phase IV (KMG-IV): sequencing the most valuable type-strain genomes for metagenomic binning, comparative biology and taxonomic classification.</title>
        <authorList>
            <person name="Goeker M."/>
        </authorList>
    </citation>
    <scope>NUCLEOTIDE SEQUENCE [LARGE SCALE GENOMIC DNA]</scope>
    <source>
        <strain evidence="2 3">DSM 13481</strain>
    </source>
</reference>
<feature type="domain" description="Nucleotidyl transferase" evidence="1">
    <location>
        <begin position="2"/>
        <end position="237"/>
    </location>
</feature>
<dbReference type="Pfam" id="PF00483">
    <property type="entry name" value="NTP_transferase"/>
    <property type="match status" value="1"/>
</dbReference>
<dbReference type="PANTHER" id="PTHR42883">
    <property type="entry name" value="GLUCOSE-1-PHOSPHATE THYMIDYLTRANSFERASE"/>
    <property type="match status" value="1"/>
</dbReference>
<comment type="caution">
    <text evidence="2">The sequence shown here is derived from an EMBL/GenBank/DDBJ whole genome shotgun (WGS) entry which is preliminary data.</text>
</comment>
<sequence length="359" mass="40093">MKALILCAGKGTRLRPLTFTIAKHLIPIANKPVISYSLEKIKSVGIEEVGIVVNPENIKDFKNFFGNGEKFGLKIEYILQQEPKGLAHAVMVSKDFLKDDDFLMYLGDNLILDDITSFVEEFKNDEDMKASILLSPVKDPSRFGVAVVKEGEIIEVVEKPKEPISNLAIIGLYLFRNTIFEGIANIKPSWRGELEITDAIGYLIKNNYKVKGHVVYGWWKDTGKPEDLIEANRKILDDNHFKVQIDGIVDTSSVIQGRVSIGENSEIINSTIRGPVVIGKNCIIKDSYIGPYTSIGNNAVIEDCEIENSILMDHVKLMNLPYPIDSSLIGKNVQIVNNEKKPKAMKFVIGDMGKVEIVR</sequence>
<dbReference type="EC" id="2.7.7.24" evidence="2"/>
<dbReference type="InterPro" id="IPR029044">
    <property type="entry name" value="Nucleotide-diphossugar_trans"/>
</dbReference>
<proteinExistence type="predicted"/>
<dbReference type="RefSeq" id="WP_184618995.1">
    <property type="nucleotide sequence ID" value="NZ_JACHEX010000001.1"/>
</dbReference>
<name>A0A841GUH5_9BACT</name>
<dbReference type="GO" id="GO:0008879">
    <property type="term" value="F:glucose-1-phosphate thymidylyltransferase activity"/>
    <property type="evidence" value="ECO:0007669"/>
    <property type="project" value="UniProtKB-EC"/>
</dbReference>
<dbReference type="Gene3D" id="3.90.550.10">
    <property type="entry name" value="Spore Coat Polysaccharide Biosynthesis Protein SpsA, Chain A"/>
    <property type="match status" value="1"/>
</dbReference>
<keyword evidence="3" id="KW-1185">Reference proteome</keyword>
<accession>A0A841GUH5</accession>
<dbReference type="SUPFAM" id="SSF53448">
    <property type="entry name" value="Nucleotide-diphospho-sugar transferases"/>
    <property type="match status" value="1"/>
</dbReference>
<organism evidence="2 3">
    <name type="scientific">Thermosipho japonicus</name>
    <dbReference type="NCBI Taxonomy" id="90323"/>
    <lineage>
        <taxon>Bacteria</taxon>
        <taxon>Thermotogati</taxon>
        <taxon>Thermotogota</taxon>
        <taxon>Thermotogae</taxon>
        <taxon>Thermotogales</taxon>
        <taxon>Fervidobacteriaceae</taxon>
        <taxon>Thermosipho</taxon>
    </lineage>
</organism>
<keyword evidence="2" id="KW-0808">Transferase</keyword>
<evidence type="ECO:0000313" key="2">
    <source>
        <dbReference type="EMBL" id="MBB6062331.1"/>
    </source>
</evidence>
<evidence type="ECO:0000313" key="3">
    <source>
        <dbReference type="Proteomes" id="UP000555828"/>
    </source>
</evidence>
<dbReference type="NCBIfam" id="TIGR01208">
    <property type="entry name" value="rmlA_long"/>
    <property type="match status" value="1"/>
</dbReference>
<dbReference type="InterPro" id="IPR005835">
    <property type="entry name" value="NTP_transferase_dom"/>
</dbReference>
<gene>
    <name evidence="2" type="ORF">HNP65_000753</name>
</gene>
<dbReference type="AlphaFoldDB" id="A0A841GUH5"/>
<dbReference type="PANTHER" id="PTHR42883:SF2">
    <property type="entry name" value="THYMIDYLYLTRANSFERASE"/>
    <property type="match status" value="1"/>
</dbReference>
<keyword evidence="2" id="KW-0548">Nucleotidyltransferase</keyword>
<dbReference type="Gene3D" id="2.160.10.10">
    <property type="entry name" value="Hexapeptide repeat proteins"/>
    <property type="match status" value="1"/>
</dbReference>
<dbReference type="CDD" id="cd04189">
    <property type="entry name" value="G1P_TT_long"/>
    <property type="match status" value="1"/>
</dbReference>
<dbReference type="EMBL" id="JACHEX010000001">
    <property type="protein sequence ID" value="MBB6062331.1"/>
    <property type="molecule type" value="Genomic_DNA"/>
</dbReference>
<protein>
    <submittedName>
        <fullName evidence="2">Glucose-1-phosphate thymidylyltransferase</fullName>
        <ecNumber evidence="2">2.7.7.24</ecNumber>
    </submittedName>
</protein>
<evidence type="ECO:0000259" key="1">
    <source>
        <dbReference type="Pfam" id="PF00483"/>
    </source>
</evidence>